<dbReference type="RefSeq" id="XP_037215705.1">
    <property type="nucleotide sequence ID" value="XM_037367873.1"/>
</dbReference>
<dbReference type="GeneID" id="59350389"/>
<accession>A0A8H6S6Z7</accession>
<evidence type="ECO:0000313" key="3">
    <source>
        <dbReference type="Proteomes" id="UP000636479"/>
    </source>
</evidence>
<proteinExistence type="predicted"/>
<evidence type="ECO:0000256" key="1">
    <source>
        <dbReference type="SAM" id="MobiDB-lite"/>
    </source>
</evidence>
<name>A0A8H6S6Z7_9AGAR</name>
<comment type="caution">
    <text evidence="2">The sequence shown here is derived from an EMBL/GenBank/DDBJ whole genome shotgun (WGS) entry which is preliminary data.</text>
</comment>
<dbReference type="Proteomes" id="UP000636479">
    <property type="component" value="Unassembled WGS sequence"/>
</dbReference>
<dbReference type="EMBL" id="JACAZF010000010">
    <property type="protein sequence ID" value="KAF7293542.1"/>
    <property type="molecule type" value="Genomic_DNA"/>
</dbReference>
<organism evidence="2 3">
    <name type="scientific">Mycena indigotica</name>
    <dbReference type="NCBI Taxonomy" id="2126181"/>
    <lineage>
        <taxon>Eukaryota</taxon>
        <taxon>Fungi</taxon>
        <taxon>Dikarya</taxon>
        <taxon>Basidiomycota</taxon>
        <taxon>Agaricomycotina</taxon>
        <taxon>Agaricomycetes</taxon>
        <taxon>Agaricomycetidae</taxon>
        <taxon>Agaricales</taxon>
        <taxon>Marasmiineae</taxon>
        <taxon>Mycenaceae</taxon>
        <taxon>Mycena</taxon>
    </lineage>
</organism>
<sequence>MLTQSQAGTKAKAKKVTAKSRKSSDWGCEGNEKESYFRKLGIDAVKKDWRSMKAPPPFHFACMVMNEHPYLEGRGPEATARQWRCSKASKLKFKINNDIRGSSTPSMMARQARSCESGSPRSLSWIPIKHDLIGSYRGPRGLLLLILRCSWTFDSSPTRADVVKAKFGCPEEDMQCAALEDNVKEFGLTYFGMTDKRQASFMSSPSRSLV</sequence>
<feature type="compositionally biased region" description="Basic residues" evidence="1">
    <location>
        <begin position="11"/>
        <end position="21"/>
    </location>
</feature>
<feature type="region of interest" description="Disordered" evidence="1">
    <location>
        <begin position="1"/>
        <end position="29"/>
    </location>
</feature>
<gene>
    <name evidence="2" type="ORF">MIND_01132600</name>
</gene>
<dbReference type="AlphaFoldDB" id="A0A8H6S6Z7"/>
<evidence type="ECO:0000313" key="2">
    <source>
        <dbReference type="EMBL" id="KAF7293542.1"/>
    </source>
</evidence>
<protein>
    <submittedName>
        <fullName evidence="2">3-isopropylmalate dehydratase</fullName>
    </submittedName>
</protein>
<dbReference type="OrthoDB" id="3070086at2759"/>
<reference evidence="2" key="1">
    <citation type="submission" date="2020-05" db="EMBL/GenBank/DDBJ databases">
        <title>Mycena genomes resolve the evolution of fungal bioluminescence.</title>
        <authorList>
            <person name="Tsai I.J."/>
        </authorList>
    </citation>
    <scope>NUCLEOTIDE SEQUENCE</scope>
    <source>
        <strain evidence="2">171206Taipei</strain>
    </source>
</reference>
<keyword evidence="3" id="KW-1185">Reference proteome</keyword>